<reference evidence="2" key="2">
    <citation type="submission" date="2023-05" db="EMBL/GenBank/DDBJ databases">
        <authorList>
            <consortium name="Lawrence Berkeley National Laboratory"/>
            <person name="Steindorff A."/>
            <person name="Hensen N."/>
            <person name="Bonometti L."/>
            <person name="Westerberg I."/>
            <person name="Brannstrom I.O."/>
            <person name="Guillou S."/>
            <person name="Cros-Aarteil S."/>
            <person name="Calhoun S."/>
            <person name="Haridas S."/>
            <person name="Kuo A."/>
            <person name="Mondo S."/>
            <person name="Pangilinan J."/>
            <person name="Riley R."/>
            <person name="Labutti K."/>
            <person name="Andreopoulos B."/>
            <person name="Lipzen A."/>
            <person name="Chen C."/>
            <person name="Yanf M."/>
            <person name="Daum C."/>
            <person name="Ng V."/>
            <person name="Clum A."/>
            <person name="Ohm R."/>
            <person name="Martin F."/>
            <person name="Silar P."/>
            <person name="Natvig D."/>
            <person name="Lalanne C."/>
            <person name="Gautier V."/>
            <person name="Ament-Velasquez S.L."/>
            <person name="Kruys A."/>
            <person name="Hutchinson M.I."/>
            <person name="Powell A.J."/>
            <person name="Barry K."/>
            <person name="Miller A.N."/>
            <person name="Grigoriev I.V."/>
            <person name="Debuchy R."/>
            <person name="Gladieux P."/>
            <person name="Thoren M.H."/>
            <person name="Johannesson H."/>
        </authorList>
    </citation>
    <scope>NUCLEOTIDE SEQUENCE</scope>
    <source>
        <strain evidence="2">PSN293</strain>
    </source>
</reference>
<evidence type="ECO:0000256" key="1">
    <source>
        <dbReference type="SAM" id="MobiDB-lite"/>
    </source>
</evidence>
<feature type="compositionally biased region" description="Basic and acidic residues" evidence="1">
    <location>
        <begin position="113"/>
        <end position="123"/>
    </location>
</feature>
<evidence type="ECO:0000313" key="2">
    <source>
        <dbReference type="EMBL" id="KAK4219238.1"/>
    </source>
</evidence>
<dbReference type="AlphaFoldDB" id="A0AAN6YIU0"/>
<dbReference type="Proteomes" id="UP001301769">
    <property type="component" value="Unassembled WGS sequence"/>
</dbReference>
<evidence type="ECO:0000313" key="3">
    <source>
        <dbReference type="Proteomes" id="UP001301769"/>
    </source>
</evidence>
<dbReference type="EMBL" id="MU858049">
    <property type="protein sequence ID" value="KAK4219238.1"/>
    <property type="molecule type" value="Genomic_DNA"/>
</dbReference>
<feature type="region of interest" description="Disordered" evidence="1">
    <location>
        <begin position="102"/>
        <end position="141"/>
    </location>
</feature>
<sequence length="199" mass="22163">MSLLIGKCRQDYERGLYPSPFGSCYIQVATCKSSMCSPRTSKVRPLISHHWSVPSVVESPFVVQSRLQLYKHECRGAFPTARGISGAPRSAVWPSGVSLPLPPTAPAHRRRRALESTRVRARAEPLPPHPPNSLEKSFESFPEGPSAMSGGAWSFCLLRTFFPCSSNQDEIPIVTIQGRVRARKTCIAMLRKYIFAIFM</sequence>
<name>A0AAN6YIU0_9PEZI</name>
<comment type="caution">
    <text evidence="2">The sequence shown here is derived from an EMBL/GenBank/DDBJ whole genome shotgun (WGS) entry which is preliminary data.</text>
</comment>
<keyword evidence="3" id="KW-1185">Reference proteome</keyword>
<proteinExistence type="predicted"/>
<accession>A0AAN6YIU0</accession>
<protein>
    <submittedName>
        <fullName evidence="2">Uncharacterized protein</fullName>
    </submittedName>
</protein>
<organism evidence="2 3">
    <name type="scientific">Rhypophila decipiens</name>
    <dbReference type="NCBI Taxonomy" id="261697"/>
    <lineage>
        <taxon>Eukaryota</taxon>
        <taxon>Fungi</taxon>
        <taxon>Dikarya</taxon>
        <taxon>Ascomycota</taxon>
        <taxon>Pezizomycotina</taxon>
        <taxon>Sordariomycetes</taxon>
        <taxon>Sordariomycetidae</taxon>
        <taxon>Sordariales</taxon>
        <taxon>Naviculisporaceae</taxon>
        <taxon>Rhypophila</taxon>
    </lineage>
</organism>
<gene>
    <name evidence="2" type="ORF">QBC37DRAFT_153334</name>
</gene>
<reference evidence="2" key="1">
    <citation type="journal article" date="2023" name="Mol. Phylogenet. Evol.">
        <title>Genome-scale phylogeny and comparative genomics of the fungal order Sordariales.</title>
        <authorList>
            <person name="Hensen N."/>
            <person name="Bonometti L."/>
            <person name="Westerberg I."/>
            <person name="Brannstrom I.O."/>
            <person name="Guillou S."/>
            <person name="Cros-Aarteil S."/>
            <person name="Calhoun S."/>
            <person name="Haridas S."/>
            <person name="Kuo A."/>
            <person name="Mondo S."/>
            <person name="Pangilinan J."/>
            <person name="Riley R."/>
            <person name="LaButti K."/>
            <person name="Andreopoulos B."/>
            <person name="Lipzen A."/>
            <person name="Chen C."/>
            <person name="Yan M."/>
            <person name="Daum C."/>
            <person name="Ng V."/>
            <person name="Clum A."/>
            <person name="Steindorff A."/>
            <person name="Ohm R.A."/>
            <person name="Martin F."/>
            <person name="Silar P."/>
            <person name="Natvig D.O."/>
            <person name="Lalanne C."/>
            <person name="Gautier V."/>
            <person name="Ament-Velasquez S.L."/>
            <person name="Kruys A."/>
            <person name="Hutchinson M.I."/>
            <person name="Powell A.J."/>
            <person name="Barry K."/>
            <person name="Miller A.N."/>
            <person name="Grigoriev I.V."/>
            <person name="Debuchy R."/>
            <person name="Gladieux P."/>
            <person name="Hiltunen Thoren M."/>
            <person name="Johannesson H."/>
        </authorList>
    </citation>
    <scope>NUCLEOTIDE SEQUENCE</scope>
    <source>
        <strain evidence="2">PSN293</strain>
    </source>
</reference>